<comment type="caution">
    <text evidence="2">The sequence shown here is derived from an EMBL/GenBank/DDBJ whole genome shotgun (WGS) entry which is preliminary data.</text>
</comment>
<accession>A0A812WDV4</accession>
<evidence type="ECO:0000256" key="1">
    <source>
        <dbReference type="SAM" id="MobiDB-lite"/>
    </source>
</evidence>
<dbReference type="EMBL" id="CAJNIZ010044160">
    <property type="protein sequence ID" value="CAE7680319.1"/>
    <property type="molecule type" value="Genomic_DNA"/>
</dbReference>
<dbReference type="AlphaFoldDB" id="A0A812WDV4"/>
<reference evidence="2" key="1">
    <citation type="submission" date="2021-02" db="EMBL/GenBank/DDBJ databases">
        <authorList>
            <person name="Dougan E. K."/>
            <person name="Rhodes N."/>
            <person name="Thang M."/>
            <person name="Chan C."/>
        </authorList>
    </citation>
    <scope>NUCLEOTIDE SEQUENCE</scope>
</reference>
<dbReference type="Proteomes" id="UP000649617">
    <property type="component" value="Unassembled WGS sequence"/>
</dbReference>
<name>A0A812WDV4_SYMPI</name>
<dbReference type="OrthoDB" id="10301711at2759"/>
<evidence type="ECO:0000313" key="3">
    <source>
        <dbReference type="Proteomes" id="UP000649617"/>
    </source>
</evidence>
<keyword evidence="3" id="KW-1185">Reference proteome</keyword>
<protein>
    <submittedName>
        <fullName evidence="2">Uncharacterized protein</fullName>
    </submittedName>
</protein>
<gene>
    <name evidence="2" type="ORF">SPIL2461_LOCUS18933</name>
</gene>
<feature type="non-terminal residue" evidence="2">
    <location>
        <position position="250"/>
    </location>
</feature>
<proteinExistence type="predicted"/>
<organism evidence="2 3">
    <name type="scientific">Symbiodinium pilosum</name>
    <name type="common">Dinoflagellate</name>
    <dbReference type="NCBI Taxonomy" id="2952"/>
    <lineage>
        <taxon>Eukaryota</taxon>
        <taxon>Sar</taxon>
        <taxon>Alveolata</taxon>
        <taxon>Dinophyceae</taxon>
        <taxon>Suessiales</taxon>
        <taxon>Symbiodiniaceae</taxon>
        <taxon>Symbiodinium</taxon>
    </lineage>
</organism>
<sequence>MPDRPAALPHRASRSALATARVESCTGWAPHWVGKRCPRGSIARRELSRRKDSPGPRKFALADFRASPQMPSFGENFRLALPALPLGVRWNVPRQAADAIHRAGMLTHVRARGSAAHAAARASEAAESPNNVHPGGIPEAPLTACDEALAALDDVDLTEELRDPVPTLQDAPPFLRASVRSALMHALTRFRVAHAGGQGNGIAAARAWKLFLLAPRMLLARPMQHSSQGPATLLDHGLGGPGGDSAREKV</sequence>
<evidence type="ECO:0000313" key="2">
    <source>
        <dbReference type="EMBL" id="CAE7680319.1"/>
    </source>
</evidence>
<feature type="region of interest" description="Disordered" evidence="1">
    <location>
        <begin position="228"/>
        <end position="250"/>
    </location>
</feature>